<dbReference type="CDD" id="cd06850">
    <property type="entry name" value="biotinyl_domain"/>
    <property type="match status" value="1"/>
</dbReference>
<dbReference type="Pfam" id="PF00364">
    <property type="entry name" value="Biotin_lipoyl"/>
    <property type="match status" value="1"/>
</dbReference>
<evidence type="ECO:0000259" key="8">
    <source>
        <dbReference type="PROSITE" id="PS50968"/>
    </source>
</evidence>
<dbReference type="SUPFAM" id="SSF51230">
    <property type="entry name" value="Single hybrid motif"/>
    <property type="match status" value="1"/>
</dbReference>
<dbReference type="GO" id="GO:0006633">
    <property type="term" value="P:fatty acid biosynthetic process"/>
    <property type="evidence" value="ECO:0007669"/>
    <property type="project" value="UniProtKB-UniPathway"/>
</dbReference>
<keyword evidence="5" id="KW-0443">Lipid metabolism</keyword>
<name>X0Z1Z9_9ZZZZ</name>
<evidence type="ECO:0000256" key="5">
    <source>
        <dbReference type="ARBA" id="ARBA00023098"/>
    </source>
</evidence>
<dbReference type="PANTHER" id="PTHR45266:SF3">
    <property type="entry name" value="OXALOACETATE DECARBOXYLASE ALPHA CHAIN"/>
    <property type="match status" value="1"/>
</dbReference>
<comment type="pathway">
    <text evidence="1">Lipid metabolism; fatty acid biosynthesis.</text>
</comment>
<dbReference type="GO" id="GO:0003989">
    <property type="term" value="F:acetyl-CoA carboxylase activity"/>
    <property type="evidence" value="ECO:0007669"/>
    <property type="project" value="InterPro"/>
</dbReference>
<dbReference type="Gene3D" id="2.40.50.100">
    <property type="match status" value="1"/>
</dbReference>
<evidence type="ECO:0000256" key="7">
    <source>
        <dbReference type="ARBA" id="ARBA00023267"/>
    </source>
</evidence>
<accession>X0Z1Z9</accession>
<dbReference type="PRINTS" id="PR01071">
    <property type="entry name" value="ACOABIOTINCC"/>
</dbReference>
<dbReference type="PANTHER" id="PTHR45266">
    <property type="entry name" value="OXALOACETATE DECARBOXYLASE ALPHA CHAIN"/>
    <property type="match status" value="1"/>
</dbReference>
<keyword evidence="6" id="KW-0275">Fatty acid biosynthesis</keyword>
<keyword evidence="3" id="KW-0444">Lipid biosynthesis</keyword>
<dbReference type="PROSITE" id="PS00188">
    <property type="entry name" value="BIOTIN"/>
    <property type="match status" value="1"/>
</dbReference>
<organism evidence="9">
    <name type="scientific">marine sediment metagenome</name>
    <dbReference type="NCBI Taxonomy" id="412755"/>
    <lineage>
        <taxon>unclassified sequences</taxon>
        <taxon>metagenomes</taxon>
        <taxon>ecological metagenomes</taxon>
    </lineage>
</organism>
<dbReference type="InterPro" id="IPR001249">
    <property type="entry name" value="AcCoA_biotinCC"/>
</dbReference>
<sequence>KKPFEVEVKMLDEGGVLIVKVGDQSFTMKPTLSDDGSWIVNDLTTDYTVKILKRAAKAITLEINGEEHEIDWERQRKVETVKKTAGAAQGGSRVAGGIYPPMPGKITEVFVNVGDKVKSGDTICILEAMKMFNELKANSSGSVKEINIDVGTMVTTADLLILIE</sequence>
<evidence type="ECO:0000256" key="3">
    <source>
        <dbReference type="ARBA" id="ARBA00022516"/>
    </source>
</evidence>
<gene>
    <name evidence="9" type="ORF">S01H4_16340</name>
</gene>
<dbReference type="InterPro" id="IPR000089">
    <property type="entry name" value="Biotin_lipoyl"/>
</dbReference>
<protein>
    <recommendedName>
        <fullName evidence="2">Biotin carboxyl carrier protein of acetyl-CoA carboxylase</fullName>
    </recommendedName>
</protein>
<feature type="non-terminal residue" evidence="9">
    <location>
        <position position="1"/>
    </location>
</feature>
<dbReference type="AlphaFoldDB" id="X0Z1Z9"/>
<dbReference type="UniPathway" id="UPA00094"/>
<dbReference type="InterPro" id="IPR011053">
    <property type="entry name" value="Single_hybrid_motif"/>
</dbReference>
<feature type="domain" description="Lipoyl-binding" evidence="8">
    <location>
        <begin position="87"/>
        <end position="164"/>
    </location>
</feature>
<keyword evidence="4" id="KW-0276">Fatty acid metabolism</keyword>
<evidence type="ECO:0000256" key="6">
    <source>
        <dbReference type="ARBA" id="ARBA00023160"/>
    </source>
</evidence>
<dbReference type="InterPro" id="IPR001882">
    <property type="entry name" value="Biotin_BS"/>
</dbReference>
<dbReference type="GO" id="GO:0009317">
    <property type="term" value="C:acetyl-CoA carboxylase complex"/>
    <property type="evidence" value="ECO:0007669"/>
    <property type="project" value="InterPro"/>
</dbReference>
<dbReference type="EMBL" id="BART01007163">
    <property type="protein sequence ID" value="GAG54513.1"/>
    <property type="molecule type" value="Genomic_DNA"/>
</dbReference>
<dbReference type="PROSITE" id="PS50968">
    <property type="entry name" value="BIOTINYL_LIPOYL"/>
    <property type="match status" value="1"/>
</dbReference>
<reference evidence="9" key="1">
    <citation type="journal article" date="2014" name="Front. Microbiol.">
        <title>High frequency of phylogenetically diverse reductive dehalogenase-homologous genes in deep subseafloor sedimentary metagenomes.</title>
        <authorList>
            <person name="Kawai M."/>
            <person name="Futagami T."/>
            <person name="Toyoda A."/>
            <person name="Takaki Y."/>
            <person name="Nishi S."/>
            <person name="Hori S."/>
            <person name="Arai W."/>
            <person name="Tsubouchi T."/>
            <person name="Morono Y."/>
            <person name="Uchiyama I."/>
            <person name="Ito T."/>
            <person name="Fujiyama A."/>
            <person name="Inagaki F."/>
            <person name="Takami H."/>
        </authorList>
    </citation>
    <scope>NUCLEOTIDE SEQUENCE</scope>
    <source>
        <strain evidence="9">Expedition CK06-06</strain>
    </source>
</reference>
<keyword evidence="7" id="KW-0092">Biotin</keyword>
<evidence type="ECO:0000256" key="4">
    <source>
        <dbReference type="ARBA" id="ARBA00022832"/>
    </source>
</evidence>
<dbReference type="FunFam" id="2.40.50.100:FF:000003">
    <property type="entry name" value="Acetyl-CoA carboxylase biotin carboxyl carrier protein"/>
    <property type="match status" value="1"/>
</dbReference>
<evidence type="ECO:0000256" key="2">
    <source>
        <dbReference type="ARBA" id="ARBA00017562"/>
    </source>
</evidence>
<dbReference type="InterPro" id="IPR050709">
    <property type="entry name" value="Biotin_Carboxyl_Carrier/Decarb"/>
</dbReference>
<evidence type="ECO:0000256" key="1">
    <source>
        <dbReference type="ARBA" id="ARBA00005194"/>
    </source>
</evidence>
<proteinExistence type="predicted"/>
<evidence type="ECO:0000313" key="9">
    <source>
        <dbReference type="EMBL" id="GAG54513.1"/>
    </source>
</evidence>
<comment type="caution">
    <text evidence="9">The sequence shown here is derived from an EMBL/GenBank/DDBJ whole genome shotgun (WGS) entry which is preliminary data.</text>
</comment>